<sequence length="124" mass="13686">MEIKIPRGESNAKKPPTRLQKRAPASLQLDRSINAFAWEKAYSSPTPIPLLSPLILSPTPLFEADVAPVSEAEKKDGGECEDEERTPMPPPGGWRHPALPMVMVEPASLLPMFQFQCALVRNVQ</sequence>
<evidence type="ECO:0000313" key="3">
    <source>
        <dbReference type="RefSeq" id="XP_008801649.1"/>
    </source>
</evidence>
<protein>
    <submittedName>
        <fullName evidence="3">Uncharacterized protein LOC103715700</fullName>
    </submittedName>
</protein>
<organism evidence="2 3">
    <name type="scientific">Phoenix dactylifera</name>
    <name type="common">Date palm</name>
    <dbReference type="NCBI Taxonomy" id="42345"/>
    <lineage>
        <taxon>Eukaryota</taxon>
        <taxon>Viridiplantae</taxon>
        <taxon>Streptophyta</taxon>
        <taxon>Embryophyta</taxon>
        <taxon>Tracheophyta</taxon>
        <taxon>Spermatophyta</taxon>
        <taxon>Magnoliopsida</taxon>
        <taxon>Liliopsida</taxon>
        <taxon>Arecaceae</taxon>
        <taxon>Coryphoideae</taxon>
        <taxon>Phoeniceae</taxon>
        <taxon>Phoenix</taxon>
    </lineage>
</organism>
<dbReference type="PANTHER" id="PTHR33912:SF5">
    <property type="entry name" value="F22G5.17"/>
    <property type="match status" value="1"/>
</dbReference>
<reference evidence="2" key="1">
    <citation type="journal article" date="2019" name="Nat. Commun.">
        <title>Genome-wide association mapping of date palm fruit traits.</title>
        <authorList>
            <person name="Hazzouri K.M."/>
            <person name="Gros-Balthazard M."/>
            <person name="Flowers J.M."/>
            <person name="Copetti D."/>
            <person name="Lemansour A."/>
            <person name="Lebrun M."/>
            <person name="Masmoudi K."/>
            <person name="Ferrand S."/>
            <person name="Dhar M.I."/>
            <person name="Fresquez Z.A."/>
            <person name="Rosas U."/>
            <person name="Zhang J."/>
            <person name="Talag J."/>
            <person name="Lee S."/>
            <person name="Kudrna D."/>
            <person name="Powell R.F."/>
            <person name="Leitch I.J."/>
            <person name="Krueger R.R."/>
            <person name="Wing R.A."/>
            <person name="Amiri K.M.A."/>
            <person name="Purugganan M.D."/>
        </authorList>
    </citation>
    <scope>NUCLEOTIDE SEQUENCE [LARGE SCALE GENOMIC DNA]</scope>
    <source>
        <strain evidence="2">cv. Khalas</strain>
    </source>
</reference>
<proteinExistence type="predicted"/>
<reference evidence="3" key="2">
    <citation type="submission" date="2025-08" db="UniProtKB">
        <authorList>
            <consortium name="RefSeq"/>
        </authorList>
    </citation>
    <scope>IDENTIFICATION</scope>
    <source>
        <tissue evidence="3">Young leaves</tissue>
    </source>
</reference>
<feature type="compositionally biased region" description="Basic and acidic residues" evidence="1">
    <location>
        <begin position="1"/>
        <end position="12"/>
    </location>
</feature>
<keyword evidence="2" id="KW-1185">Reference proteome</keyword>
<feature type="region of interest" description="Disordered" evidence="1">
    <location>
        <begin position="1"/>
        <end position="25"/>
    </location>
</feature>
<evidence type="ECO:0000313" key="2">
    <source>
        <dbReference type="Proteomes" id="UP000228380"/>
    </source>
</evidence>
<dbReference type="InterPro" id="IPR040381">
    <property type="entry name" value="At4g14450-like"/>
</dbReference>
<feature type="region of interest" description="Disordered" evidence="1">
    <location>
        <begin position="69"/>
        <end position="95"/>
    </location>
</feature>
<dbReference type="AlphaFoldDB" id="A0A8B7CLJ0"/>
<dbReference type="OrthoDB" id="773117at2759"/>
<dbReference type="Proteomes" id="UP000228380">
    <property type="component" value="Chromosome 3"/>
</dbReference>
<dbReference type="PANTHER" id="PTHR33912">
    <property type="entry name" value="OS01G0939400 PROTEIN"/>
    <property type="match status" value="1"/>
</dbReference>
<dbReference type="GeneID" id="103715700"/>
<evidence type="ECO:0000256" key="1">
    <source>
        <dbReference type="SAM" id="MobiDB-lite"/>
    </source>
</evidence>
<dbReference type="RefSeq" id="XP_008801649.1">
    <property type="nucleotide sequence ID" value="XM_008803427.4"/>
</dbReference>
<gene>
    <name evidence="3" type="primary">LOC103715700</name>
</gene>
<name>A0A8B7CLJ0_PHODC</name>
<accession>A0A8B7CLJ0</accession>
<dbReference type="KEGG" id="pda:103715700"/>